<dbReference type="SUPFAM" id="SSF48208">
    <property type="entry name" value="Six-hairpin glycosidases"/>
    <property type="match status" value="1"/>
</dbReference>
<dbReference type="Gene3D" id="1.50.10.10">
    <property type="match status" value="1"/>
</dbReference>
<organism evidence="3 4">
    <name type="scientific">Paracoccus caeni</name>
    <dbReference type="NCBI Taxonomy" id="657651"/>
    <lineage>
        <taxon>Bacteria</taxon>
        <taxon>Pseudomonadati</taxon>
        <taxon>Pseudomonadota</taxon>
        <taxon>Alphaproteobacteria</taxon>
        <taxon>Rhodobacterales</taxon>
        <taxon>Paracoccaceae</taxon>
        <taxon>Paracoccus</taxon>
    </lineage>
</organism>
<dbReference type="RefSeq" id="WP_200684144.1">
    <property type="nucleotide sequence ID" value="NZ_JAEPRQ010000001.1"/>
</dbReference>
<dbReference type="GO" id="GO:0005975">
    <property type="term" value="P:carbohydrate metabolic process"/>
    <property type="evidence" value="ECO:0007669"/>
    <property type="project" value="InterPro"/>
</dbReference>
<dbReference type="Proteomes" id="UP000640485">
    <property type="component" value="Unassembled WGS sequence"/>
</dbReference>
<dbReference type="InterPro" id="IPR012341">
    <property type="entry name" value="6hp_glycosidase-like_sf"/>
</dbReference>
<gene>
    <name evidence="3" type="ORF">JJJ17_04765</name>
</gene>
<reference evidence="3" key="1">
    <citation type="submission" date="2021-01" db="EMBL/GenBank/DDBJ databases">
        <title>Paracoccus amoyensis sp. nov., isolated from the surface seawater along the coast of Xiamen Island, China.</title>
        <authorList>
            <person name="Lyu L."/>
        </authorList>
    </citation>
    <scope>NUCLEOTIDE SEQUENCE</scope>
    <source>
        <strain evidence="3">MJ17</strain>
    </source>
</reference>
<dbReference type="GO" id="GO:0016853">
    <property type="term" value="F:isomerase activity"/>
    <property type="evidence" value="ECO:0007669"/>
    <property type="project" value="UniProtKB-KW"/>
</dbReference>
<evidence type="ECO:0000313" key="4">
    <source>
        <dbReference type="Proteomes" id="UP000640485"/>
    </source>
</evidence>
<sequence length="399" mass="44791">MLSRQWGTKEHRDWLIEDAGQQFAFYRGSLNPDGGFDYLDDDGRPLPDQVHELHATGRMVHSFALGHAAGLVGDTVMIDHGLDALWNRHRDAEHGGYVWSFGADGQVADGSKLAYGHAFVLLAAAGAKVLGHPDADRLLDDITEVIDRRYWDAPTGRMREEYARDWSEISDYRGMNANMHSTEAFLAAFEATGERLFLDRALGLIRFFVGEMGAANGWRLPEHFDLNWQPDPDYEGNPMFRPAGTTPGHAFEWARLAVQAWDLDGRRDGDLLDWAKSLYHQARADGWKPDDGGSVVYTVDQQGRVLRDNRYWWPVTEAIGTAAVLIKTGEDLAGDYKGYWDSACAHFVDEDRGGWYPDQHRDGVQFSGKPDIYHSIQAVLFPLVPEISGLTRALEKVRG</sequence>
<evidence type="ECO:0000256" key="2">
    <source>
        <dbReference type="ARBA" id="ARBA00023235"/>
    </source>
</evidence>
<dbReference type="AlphaFoldDB" id="A0A934SIT5"/>
<evidence type="ECO:0000313" key="3">
    <source>
        <dbReference type="EMBL" id="MBK4215233.1"/>
    </source>
</evidence>
<keyword evidence="4" id="KW-1185">Reference proteome</keyword>
<dbReference type="PANTHER" id="PTHR15108">
    <property type="entry name" value="N-ACYLGLUCOSAMINE-2-EPIMERASE"/>
    <property type="match status" value="1"/>
</dbReference>
<name>A0A934SIT5_9RHOB</name>
<dbReference type="InterPro" id="IPR008928">
    <property type="entry name" value="6-hairpin_glycosidase_sf"/>
</dbReference>
<keyword evidence="2" id="KW-0413">Isomerase</keyword>
<proteinExistence type="inferred from homology"/>
<evidence type="ECO:0000256" key="1">
    <source>
        <dbReference type="ARBA" id="ARBA00008558"/>
    </source>
</evidence>
<accession>A0A934SIT5</accession>
<protein>
    <submittedName>
        <fullName evidence="3">AGE family epimerase/isomerase</fullName>
    </submittedName>
</protein>
<dbReference type="InterPro" id="IPR010819">
    <property type="entry name" value="AGE/CE"/>
</dbReference>
<dbReference type="Pfam" id="PF07221">
    <property type="entry name" value="GlcNAc_2-epim"/>
    <property type="match status" value="1"/>
</dbReference>
<comment type="similarity">
    <text evidence="1">Belongs to the N-acylglucosamine 2-epimerase family.</text>
</comment>
<comment type="caution">
    <text evidence="3">The sequence shown here is derived from an EMBL/GenBank/DDBJ whole genome shotgun (WGS) entry which is preliminary data.</text>
</comment>
<dbReference type="EMBL" id="JAEPRQ010000001">
    <property type="protein sequence ID" value="MBK4215233.1"/>
    <property type="molecule type" value="Genomic_DNA"/>
</dbReference>